<evidence type="ECO:0000313" key="1">
    <source>
        <dbReference type="EMBL" id="VTR58287.1"/>
    </source>
</evidence>
<protein>
    <submittedName>
        <fullName evidence="1">Uncharacterized protein</fullName>
    </submittedName>
</protein>
<gene>
    <name evidence="1" type="ORF">NCTC12965_07665</name>
</gene>
<name>A0A4U9WGI6_SERFO</name>
<sequence>MQRHVTIGVSQQSFFIRNANTADHQRPFAAKFMDIKTVTDTHDALL</sequence>
<proteinExistence type="predicted"/>
<dbReference type="EMBL" id="CABEEZ010000151">
    <property type="protein sequence ID" value="VTR58287.1"/>
    <property type="molecule type" value="Genomic_DNA"/>
</dbReference>
<reference evidence="1" key="1">
    <citation type="submission" date="2019-05" db="EMBL/GenBank/DDBJ databases">
        <authorList>
            <consortium name="Pathogen Informatics"/>
        </authorList>
    </citation>
    <scope>NUCLEOTIDE SEQUENCE [LARGE SCALE GENOMIC DNA]</scope>
    <source>
        <strain evidence="1">NCTC12965</strain>
    </source>
</reference>
<dbReference type="AlphaFoldDB" id="A0A4U9WGI6"/>
<organism evidence="1">
    <name type="scientific">Serratia fonticola</name>
    <dbReference type="NCBI Taxonomy" id="47917"/>
    <lineage>
        <taxon>Bacteria</taxon>
        <taxon>Pseudomonadati</taxon>
        <taxon>Pseudomonadota</taxon>
        <taxon>Gammaproteobacteria</taxon>
        <taxon>Enterobacterales</taxon>
        <taxon>Yersiniaceae</taxon>
        <taxon>Serratia</taxon>
    </lineage>
</organism>
<accession>A0A4U9WGI6</accession>